<comment type="cofactor">
    <cofactor evidence="5">
        <name>heme</name>
        <dbReference type="ChEBI" id="CHEBI:30413"/>
    </cofactor>
</comment>
<evidence type="ECO:0000256" key="4">
    <source>
        <dbReference type="ARBA" id="ARBA00023004"/>
    </source>
</evidence>
<dbReference type="GO" id="GO:0020037">
    <property type="term" value="F:heme binding"/>
    <property type="evidence" value="ECO:0007669"/>
    <property type="project" value="InterPro"/>
</dbReference>
<dbReference type="PRINTS" id="PR00385">
    <property type="entry name" value="P450"/>
</dbReference>
<dbReference type="PANTHER" id="PTHR24291">
    <property type="entry name" value="CYTOCHROME P450 FAMILY 4"/>
    <property type="match status" value="1"/>
</dbReference>
<dbReference type="InterPro" id="IPR036396">
    <property type="entry name" value="Cyt_P450_sf"/>
</dbReference>
<dbReference type="Pfam" id="PF00067">
    <property type="entry name" value="p450"/>
    <property type="match status" value="2"/>
</dbReference>
<dbReference type="OrthoDB" id="1470350at2759"/>
<dbReference type="PRINTS" id="PR00465">
    <property type="entry name" value="EP450IV"/>
</dbReference>
<sequence length="478" mass="55031">VSRVLHLAAVFCLTCVLLKAIQLFHRRRELLRALADFPGYPTHWLFGHVHEFLKEEEVLDKAEIWAQKYPHAHPMWFGSFSAFLVVTDPDYAKVLLSRGDPKDNISYKHLVPWIGIGLLILHGPRWHQHRKLLTPGFHYDVLKPYVGLMAESTNVMLDKWEKLTADGKPVELFEHVSLMTLDSIMKCAFSCHSNCQTDRKNTYIQAVYDLCHMVHQRLRIFPYHNDIIYWLSPHGFRFRKACRIAHDHTDKVIQERKESLKDEREFEKIQKKRHLDFLDILLCARVSGKECMCGRAQTAKAFAGVAVGEGTWQHRQWRECGAQPACANREDLGKMTYSTMCIKESLRLYPPVPGVSRQLSKPVTFPDGRTLPEGGVAAISIYLIHRNPEVWKDPLVFDPLRFSPENVSGRHSHAFLPFSAGMRNCIGQQFAMNEMKVALALTLLRFELLPDPATPPLKITRIILRSKNGIPLYLKNIR</sequence>
<evidence type="ECO:0000256" key="3">
    <source>
        <dbReference type="ARBA" id="ARBA00022723"/>
    </source>
</evidence>
<dbReference type="SUPFAM" id="SSF48264">
    <property type="entry name" value="Cytochrome P450"/>
    <property type="match status" value="1"/>
</dbReference>
<keyword evidence="4 5" id="KW-0408">Iron</keyword>
<evidence type="ECO:0000256" key="2">
    <source>
        <dbReference type="ARBA" id="ARBA00022617"/>
    </source>
</evidence>
<gene>
    <name evidence="7" type="primary">Cyp4b1_1</name>
    <name evidence="7" type="ORF">ZOSHYP_R09628</name>
</gene>
<keyword evidence="2 5" id="KW-0349">Heme</keyword>
<keyword evidence="8" id="KW-1185">Reference proteome</keyword>
<keyword evidence="6" id="KW-0560">Oxidoreductase</keyword>
<dbReference type="Gene3D" id="1.10.630.10">
    <property type="entry name" value="Cytochrome P450"/>
    <property type="match status" value="2"/>
</dbReference>
<proteinExistence type="inferred from homology"/>
<dbReference type="AlphaFoldDB" id="A0A7L2L214"/>
<dbReference type="GO" id="GO:0016705">
    <property type="term" value="F:oxidoreductase activity, acting on paired donors, with incorporation or reduction of molecular oxygen"/>
    <property type="evidence" value="ECO:0007669"/>
    <property type="project" value="InterPro"/>
</dbReference>
<evidence type="ECO:0000256" key="6">
    <source>
        <dbReference type="RuleBase" id="RU000461"/>
    </source>
</evidence>
<feature type="non-terminal residue" evidence="7">
    <location>
        <position position="1"/>
    </location>
</feature>
<dbReference type="EMBL" id="VWYL01028994">
    <property type="protein sequence ID" value="NXR41404.1"/>
    <property type="molecule type" value="Genomic_DNA"/>
</dbReference>
<dbReference type="GO" id="GO:0005506">
    <property type="term" value="F:iron ion binding"/>
    <property type="evidence" value="ECO:0007669"/>
    <property type="project" value="InterPro"/>
</dbReference>
<organism evidence="7 8">
    <name type="scientific">Zosterops hypoxanthus</name>
    <dbReference type="NCBI Taxonomy" id="2485327"/>
    <lineage>
        <taxon>Eukaryota</taxon>
        <taxon>Metazoa</taxon>
        <taxon>Chordata</taxon>
        <taxon>Craniata</taxon>
        <taxon>Vertebrata</taxon>
        <taxon>Euteleostomi</taxon>
        <taxon>Archelosauria</taxon>
        <taxon>Archosauria</taxon>
        <taxon>Dinosauria</taxon>
        <taxon>Saurischia</taxon>
        <taxon>Theropoda</taxon>
        <taxon>Coelurosauria</taxon>
        <taxon>Aves</taxon>
        <taxon>Neognathae</taxon>
        <taxon>Neoaves</taxon>
        <taxon>Telluraves</taxon>
        <taxon>Australaves</taxon>
        <taxon>Passeriformes</taxon>
        <taxon>Sylvioidea</taxon>
        <taxon>Zosteropidae</taxon>
        <taxon>Zosterops</taxon>
    </lineage>
</organism>
<evidence type="ECO:0000313" key="7">
    <source>
        <dbReference type="EMBL" id="NXR41404.1"/>
    </source>
</evidence>
<dbReference type="PANTHER" id="PTHR24291:SF201">
    <property type="entry name" value="CYTOCHROME P450, FAMILY 4, SUBFAMILY B, POLYPEPTIDE 7"/>
    <property type="match status" value="1"/>
</dbReference>
<reference evidence="7 8" key="1">
    <citation type="submission" date="2019-09" db="EMBL/GenBank/DDBJ databases">
        <title>Bird 10,000 Genomes (B10K) Project - Family phase.</title>
        <authorList>
            <person name="Zhang G."/>
        </authorList>
    </citation>
    <scope>NUCLEOTIDE SEQUENCE [LARGE SCALE GENOMIC DNA]</scope>
    <source>
        <strain evidence="7">B10K-DU-001-36</strain>
        <tissue evidence="7">Muscle</tissue>
    </source>
</reference>
<evidence type="ECO:0000256" key="1">
    <source>
        <dbReference type="ARBA" id="ARBA00010617"/>
    </source>
</evidence>
<name>A0A7L2L214_9PASS</name>
<evidence type="ECO:0000256" key="5">
    <source>
        <dbReference type="PIRSR" id="PIRSR602403-1"/>
    </source>
</evidence>
<dbReference type="Proteomes" id="UP000549157">
    <property type="component" value="Unassembled WGS sequence"/>
</dbReference>
<keyword evidence="3 5" id="KW-0479">Metal-binding</keyword>
<dbReference type="InterPro" id="IPR002403">
    <property type="entry name" value="Cyt_P450_E_grp-IV"/>
</dbReference>
<dbReference type="InterPro" id="IPR050196">
    <property type="entry name" value="Cytochrome_P450_Monoox"/>
</dbReference>
<comment type="similarity">
    <text evidence="1 6">Belongs to the cytochrome P450 family.</text>
</comment>
<protein>
    <submittedName>
        <fullName evidence="7">CP4B1 protein</fullName>
    </submittedName>
</protein>
<comment type="caution">
    <text evidence="7">The sequence shown here is derived from an EMBL/GenBank/DDBJ whole genome shotgun (WGS) entry which is preliminary data.</text>
</comment>
<dbReference type="InterPro" id="IPR001128">
    <property type="entry name" value="Cyt_P450"/>
</dbReference>
<dbReference type="InterPro" id="IPR017972">
    <property type="entry name" value="Cyt_P450_CS"/>
</dbReference>
<keyword evidence="6" id="KW-0503">Monooxygenase</keyword>
<dbReference type="PROSITE" id="PS00086">
    <property type="entry name" value="CYTOCHROME_P450"/>
    <property type="match status" value="1"/>
</dbReference>
<feature type="non-terminal residue" evidence="7">
    <location>
        <position position="478"/>
    </location>
</feature>
<accession>A0A7L2L214</accession>
<feature type="binding site" description="axial binding residue" evidence="5">
    <location>
        <position position="425"/>
    </location>
    <ligand>
        <name>heme</name>
        <dbReference type="ChEBI" id="CHEBI:30413"/>
    </ligand>
    <ligandPart>
        <name>Fe</name>
        <dbReference type="ChEBI" id="CHEBI:18248"/>
    </ligandPart>
</feature>
<dbReference type="GO" id="GO:0004497">
    <property type="term" value="F:monooxygenase activity"/>
    <property type="evidence" value="ECO:0007669"/>
    <property type="project" value="UniProtKB-KW"/>
</dbReference>
<evidence type="ECO:0000313" key="8">
    <source>
        <dbReference type="Proteomes" id="UP000549157"/>
    </source>
</evidence>